<name>A0A6H5H5H6_9HEMI</name>
<dbReference type="AlphaFoldDB" id="A0A6H5H5H6"/>
<dbReference type="EMBL" id="CADCXU010023786">
    <property type="protein sequence ID" value="CAB0011164.1"/>
    <property type="molecule type" value="Genomic_DNA"/>
</dbReference>
<organism evidence="1 2">
    <name type="scientific">Nesidiocoris tenuis</name>
    <dbReference type="NCBI Taxonomy" id="355587"/>
    <lineage>
        <taxon>Eukaryota</taxon>
        <taxon>Metazoa</taxon>
        <taxon>Ecdysozoa</taxon>
        <taxon>Arthropoda</taxon>
        <taxon>Hexapoda</taxon>
        <taxon>Insecta</taxon>
        <taxon>Pterygota</taxon>
        <taxon>Neoptera</taxon>
        <taxon>Paraneoptera</taxon>
        <taxon>Hemiptera</taxon>
        <taxon>Heteroptera</taxon>
        <taxon>Panheteroptera</taxon>
        <taxon>Cimicomorpha</taxon>
        <taxon>Miridae</taxon>
        <taxon>Dicyphina</taxon>
        <taxon>Nesidiocoris</taxon>
    </lineage>
</organism>
<dbReference type="Proteomes" id="UP000479000">
    <property type="component" value="Unassembled WGS sequence"/>
</dbReference>
<evidence type="ECO:0000313" key="2">
    <source>
        <dbReference type="Proteomes" id="UP000479000"/>
    </source>
</evidence>
<evidence type="ECO:0000313" key="1">
    <source>
        <dbReference type="EMBL" id="CAB0011164.1"/>
    </source>
</evidence>
<keyword evidence="2" id="KW-1185">Reference proteome</keyword>
<proteinExistence type="predicted"/>
<reference evidence="1 2" key="1">
    <citation type="submission" date="2020-02" db="EMBL/GenBank/DDBJ databases">
        <authorList>
            <person name="Ferguson B K."/>
        </authorList>
    </citation>
    <scope>NUCLEOTIDE SEQUENCE [LARGE SCALE GENOMIC DNA]</scope>
</reference>
<sequence length="143" mass="15910">MFTKNQVPNLVAPNVSTKPYLNFKAMSCCGNILWFEKCNTSEYAAGGHRPTRSDAAKLMNNTTTIRNIFGLRIHIISTELQVSSIGQSLSVCPCVHRWSFTRMAIAPSTLSFPSNFLDNVRLGKTYHPVLPNFKLISTSDLSL</sequence>
<gene>
    <name evidence="1" type="ORF">NTEN_LOCUS16157</name>
</gene>
<protein>
    <submittedName>
        <fullName evidence="1">Uncharacterized protein</fullName>
    </submittedName>
</protein>
<accession>A0A6H5H5H6</accession>